<proteinExistence type="predicted"/>
<name>A0A512DXZ2_9PROT</name>
<protein>
    <submittedName>
        <fullName evidence="2">Uncharacterized protein</fullName>
    </submittedName>
</protein>
<keyword evidence="1" id="KW-0812">Transmembrane</keyword>
<dbReference type="EMBL" id="BJYZ01000027">
    <property type="protein sequence ID" value="GEO41341.1"/>
    <property type="molecule type" value="Genomic_DNA"/>
</dbReference>
<reference evidence="2 3" key="1">
    <citation type="submission" date="2019-07" db="EMBL/GenBank/DDBJ databases">
        <title>Whole genome shotgun sequence of Skermanella aerolata NBRC 106429.</title>
        <authorList>
            <person name="Hosoyama A."/>
            <person name="Uohara A."/>
            <person name="Ohji S."/>
            <person name="Ichikawa N."/>
        </authorList>
    </citation>
    <scope>NUCLEOTIDE SEQUENCE [LARGE SCALE GENOMIC DNA]</scope>
    <source>
        <strain evidence="2 3">NBRC 106429</strain>
    </source>
</reference>
<feature type="transmembrane region" description="Helical" evidence="1">
    <location>
        <begin position="291"/>
        <end position="324"/>
    </location>
</feature>
<keyword evidence="3" id="KW-1185">Reference proteome</keyword>
<gene>
    <name evidence="2" type="ORF">SAE02_54890</name>
</gene>
<keyword evidence="1" id="KW-0472">Membrane</keyword>
<dbReference type="AlphaFoldDB" id="A0A512DXZ2"/>
<comment type="caution">
    <text evidence="2">The sequence shown here is derived from an EMBL/GenBank/DDBJ whole genome shotgun (WGS) entry which is preliminary data.</text>
</comment>
<sequence length="336" mass="34674">MMRRFGLELAAVAAIAACLALALFAIIPDDLRDPTDEEIWTGILASVRPLAPPEELERWISESLDADDPEEAGDLFELADLLGIAIDPALRRRYDEKLQWLPTLVRSASAGTHGFVTGEGEGTAGAVGAVISDLTVIGDVRDATAQAGHYLNDEPVDETLLTLSTAGIGLSGAVLATGGGAIALKTGVSLAKLAHRTGKMTKGFSRSLAELVRLGDTAKIQDALKSVGAIAKAASPRGVLTVMRNLDHVDELPRAEKVAAMVGKPTAGLFKVAGRRVFDGFAKIAVRSAAAVWALGAMIVSALVGLLGLLLSAITASAAAMAVLRRLLPSGASSAG</sequence>
<evidence type="ECO:0000313" key="2">
    <source>
        <dbReference type="EMBL" id="GEO41341.1"/>
    </source>
</evidence>
<dbReference type="OrthoDB" id="7352453at2"/>
<dbReference type="Proteomes" id="UP000321523">
    <property type="component" value="Unassembled WGS sequence"/>
</dbReference>
<accession>A0A512DXZ2</accession>
<evidence type="ECO:0000256" key="1">
    <source>
        <dbReference type="SAM" id="Phobius"/>
    </source>
</evidence>
<evidence type="ECO:0000313" key="3">
    <source>
        <dbReference type="Proteomes" id="UP000321523"/>
    </source>
</evidence>
<dbReference type="RefSeq" id="WP_052831619.1">
    <property type="nucleotide sequence ID" value="NZ_BJYZ01000027.1"/>
</dbReference>
<organism evidence="2 3">
    <name type="scientific">Skermanella aerolata</name>
    <dbReference type="NCBI Taxonomy" id="393310"/>
    <lineage>
        <taxon>Bacteria</taxon>
        <taxon>Pseudomonadati</taxon>
        <taxon>Pseudomonadota</taxon>
        <taxon>Alphaproteobacteria</taxon>
        <taxon>Rhodospirillales</taxon>
        <taxon>Azospirillaceae</taxon>
        <taxon>Skermanella</taxon>
    </lineage>
</organism>
<keyword evidence="1" id="KW-1133">Transmembrane helix</keyword>